<dbReference type="EMBL" id="HF936394">
    <property type="protein sequence ID" value="CCX34218.1"/>
    <property type="molecule type" value="Genomic_DNA"/>
</dbReference>
<dbReference type="PANTHER" id="PTHR10039:SF14">
    <property type="entry name" value="NACHT DOMAIN-CONTAINING PROTEIN"/>
    <property type="match status" value="1"/>
</dbReference>
<keyword evidence="2" id="KW-0040">ANK repeat</keyword>
<evidence type="ECO:0000259" key="4">
    <source>
        <dbReference type="PROSITE" id="PS50837"/>
    </source>
</evidence>
<dbReference type="Pfam" id="PF24809">
    <property type="entry name" value="DUF7708"/>
    <property type="match status" value="1"/>
</dbReference>
<organism evidence="5 6">
    <name type="scientific">Pyronema omphalodes (strain CBS 100304)</name>
    <name type="common">Pyronema confluens</name>
    <dbReference type="NCBI Taxonomy" id="1076935"/>
    <lineage>
        <taxon>Eukaryota</taxon>
        <taxon>Fungi</taxon>
        <taxon>Dikarya</taxon>
        <taxon>Ascomycota</taxon>
        <taxon>Pezizomycotina</taxon>
        <taxon>Pezizomycetes</taxon>
        <taxon>Pezizales</taxon>
        <taxon>Pyronemataceae</taxon>
        <taxon>Pyronema</taxon>
    </lineage>
</organism>
<name>U4LX34_PYROM</name>
<feature type="domain" description="NACHT" evidence="4">
    <location>
        <begin position="415"/>
        <end position="577"/>
    </location>
</feature>
<proteinExistence type="predicted"/>
<protein>
    <submittedName>
        <fullName evidence="5">Similar to Vegetative incompatibility protein HET-E-1 acc. no. Q00808</fullName>
    </submittedName>
</protein>
<dbReference type="Gene3D" id="3.40.50.300">
    <property type="entry name" value="P-loop containing nucleotide triphosphate hydrolases"/>
    <property type="match status" value="1"/>
</dbReference>
<dbReference type="eggNOG" id="KOG0502">
    <property type="taxonomic scope" value="Eukaryota"/>
</dbReference>
<feature type="compositionally biased region" description="Basic and acidic residues" evidence="3">
    <location>
        <begin position="59"/>
        <end position="79"/>
    </location>
</feature>
<reference evidence="5 6" key="1">
    <citation type="journal article" date="2013" name="PLoS Genet.">
        <title>The genome and development-dependent transcriptomes of Pyronema confluens: a window into fungal evolution.</title>
        <authorList>
            <person name="Traeger S."/>
            <person name="Altegoer F."/>
            <person name="Freitag M."/>
            <person name="Gabaldon T."/>
            <person name="Kempken F."/>
            <person name="Kumar A."/>
            <person name="Marcet-Houben M."/>
            <person name="Poggeler S."/>
            <person name="Stajich J.E."/>
            <person name="Nowrousian M."/>
        </authorList>
    </citation>
    <scope>NUCLEOTIDE SEQUENCE [LARGE SCALE GENOMIC DNA]</scope>
    <source>
        <strain evidence="6">CBS 100304</strain>
        <tissue evidence="5">Vegetative mycelium</tissue>
    </source>
</reference>
<feature type="region of interest" description="Disordered" evidence="3">
    <location>
        <begin position="30"/>
        <end position="94"/>
    </location>
</feature>
<keyword evidence="1" id="KW-0677">Repeat</keyword>
<feature type="repeat" description="ANK" evidence="2">
    <location>
        <begin position="945"/>
        <end position="978"/>
    </location>
</feature>
<evidence type="ECO:0000313" key="6">
    <source>
        <dbReference type="Proteomes" id="UP000018144"/>
    </source>
</evidence>
<dbReference type="InterPro" id="IPR036770">
    <property type="entry name" value="Ankyrin_rpt-contain_sf"/>
</dbReference>
<gene>
    <name evidence="5" type="ORF">PCON_03032</name>
</gene>
<dbReference type="InterPro" id="IPR002110">
    <property type="entry name" value="Ankyrin_rpt"/>
</dbReference>
<sequence length="1051" mass="119393">MYPAENRQATSSKQKRDRRRIFASGFCGLFHRKSKSPASPSTTTPHAGTSAAGSQVQIDVKKPEATVKEAITESRELPHRKLPTYPESSLQVPGTIDLEAPESRRSSVSFAPTDGDKGNLLSWKKALEIATEKLADEERLELETDLASECTVISVLKAAEDARKDRDESKWRYTKKNGEVVILRERFDRIVEGFDKYARIIDVAIQHHPDVTSLVWASARFLLQVYLNHKETVEKLEAALKSIINSMANCEFYANIYTEALNVCFRTPSTSIAWVEKLESALPQFYAAILVFAVKAKRYFTPSTRGKFTNPLKPFATTLQTYLDNVDKTERAMKELAGMATMQGVKRLRYNTLNMVREMRDLFTEISDDKAKQWLNAVPPDPMYDFNKERRLEGTCEWIFKNESYNTWIHSNGNRDLWIVGIQGAGKSVLATNLLDKLRESEGTVVLFFFFRDGDNRTMSPLEMVASIIAQLIQSGIDQERLMRILKLRMESSSYFTNNANEPRDFKKLCATLIEMLQGYAAKVIILLDALDECSKPTDVATHLLLPSLNPCTITSQMMLPGIGELVDVRFLLTGRPVVHDIFSSLSNVSTIHMEVNDDIRHFVTKSVANNESLERHKEQIIATIYENSAGMFRYAALVLEELYEFSPVKISERLRTMPKGITGMYELILHRLGLKGSEWDLEMRRRILMWVTMAFRPVTVAEMQYACMIVDGNKSFDPDQVVLPSKKQMLECCGSLLEVFDGNKLRFTHRTVKEFLLQPLEKLSEFARQDEHVTRCMVVHEGEAHASMAVTCVTQLFSKGLSDLKSYKEINRASYEETEPNEEDNDRKQDIRNPPFYYAVEEWLKHAKTVPRGPDATSLSQTLWKLVADFFWDGDKTFREWLRVHRGDDEDFHQVNGFELCLHPEVRSRVTGCNGLHVAASYGLVDNLDWAHPAGIDFNTRDSNRWTPLIHAVRAGEEEAVMAILTKEGVDINSVDKYRRTALVLASELSYKGIVEMLLRQDGIEVDHVSVQGDSALGFATKNESEEIVQMLKQKGATVAKCNGRIVPER</sequence>
<dbReference type="PANTHER" id="PTHR10039">
    <property type="entry name" value="AMELOGENIN"/>
    <property type="match status" value="1"/>
</dbReference>
<evidence type="ECO:0000256" key="1">
    <source>
        <dbReference type="ARBA" id="ARBA00022737"/>
    </source>
</evidence>
<feature type="compositionally biased region" description="Low complexity" evidence="3">
    <location>
        <begin position="36"/>
        <end position="54"/>
    </location>
</feature>
<dbReference type="STRING" id="1076935.U4LX34"/>
<dbReference type="InterPro" id="IPR056884">
    <property type="entry name" value="NPHP3-like_N"/>
</dbReference>
<dbReference type="InterPro" id="IPR056125">
    <property type="entry name" value="DUF7708"/>
</dbReference>
<keyword evidence="6" id="KW-1185">Reference proteome</keyword>
<dbReference type="SUPFAM" id="SSF48403">
    <property type="entry name" value="Ankyrin repeat"/>
    <property type="match status" value="1"/>
</dbReference>
<dbReference type="AlphaFoldDB" id="U4LX34"/>
<dbReference type="PROSITE" id="PS50297">
    <property type="entry name" value="ANK_REP_REGION"/>
    <property type="match status" value="1"/>
</dbReference>
<dbReference type="OrthoDB" id="7464126at2759"/>
<dbReference type="Pfam" id="PF12796">
    <property type="entry name" value="Ank_2"/>
    <property type="match status" value="1"/>
</dbReference>
<dbReference type="SMART" id="SM00248">
    <property type="entry name" value="ANK"/>
    <property type="match status" value="4"/>
</dbReference>
<dbReference type="PROSITE" id="PS50088">
    <property type="entry name" value="ANK_REPEAT"/>
    <property type="match status" value="1"/>
</dbReference>
<dbReference type="InterPro" id="IPR027417">
    <property type="entry name" value="P-loop_NTPase"/>
</dbReference>
<dbReference type="Pfam" id="PF24883">
    <property type="entry name" value="NPHP3_N"/>
    <property type="match status" value="1"/>
</dbReference>
<dbReference type="SUPFAM" id="SSF52540">
    <property type="entry name" value="P-loop containing nucleoside triphosphate hydrolases"/>
    <property type="match status" value="1"/>
</dbReference>
<dbReference type="InterPro" id="IPR007111">
    <property type="entry name" value="NACHT_NTPase"/>
</dbReference>
<dbReference type="InterPro" id="IPR054471">
    <property type="entry name" value="GPIID_WHD"/>
</dbReference>
<accession>U4LX34</accession>
<evidence type="ECO:0000256" key="2">
    <source>
        <dbReference type="PROSITE-ProRule" id="PRU00023"/>
    </source>
</evidence>
<dbReference type="Gene3D" id="1.25.40.20">
    <property type="entry name" value="Ankyrin repeat-containing domain"/>
    <property type="match status" value="1"/>
</dbReference>
<dbReference type="Pfam" id="PF22939">
    <property type="entry name" value="WHD_GPIID"/>
    <property type="match status" value="1"/>
</dbReference>
<evidence type="ECO:0000313" key="5">
    <source>
        <dbReference type="EMBL" id="CCX34218.1"/>
    </source>
</evidence>
<evidence type="ECO:0000256" key="3">
    <source>
        <dbReference type="SAM" id="MobiDB-lite"/>
    </source>
</evidence>
<dbReference type="Proteomes" id="UP000018144">
    <property type="component" value="Unassembled WGS sequence"/>
</dbReference>
<dbReference type="PROSITE" id="PS50837">
    <property type="entry name" value="NACHT"/>
    <property type="match status" value="1"/>
</dbReference>